<dbReference type="Pfam" id="PF02214">
    <property type="entry name" value="BTB_2"/>
    <property type="match status" value="1"/>
</dbReference>
<evidence type="ECO:0000313" key="12">
    <source>
        <dbReference type="WBParaSite" id="ACOC_0000664601-mRNA-1"/>
    </source>
</evidence>
<dbReference type="Proteomes" id="UP000267027">
    <property type="component" value="Unassembled WGS sequence"/>
</dbReference>
<evidence type="ECO:0000256" key="7">
    <source>
        <dbReference type="ARBA" id="ARBA00023303"/>
    </source>
</evidence>
<comment type="subcellular location">
    <subcellularLocation>
        <location evidence="1">Membrane</location>
        <topology evidence="1">Multi-pass membrane protein</topology>
    </subcellularLocation>
</comment>
<dbReference type="OrthoDB" id="296522at2759"/>
<evidence type="ECO:0000256" key="3">
    <source>
        <dbReference type="ARBA" id="ARBA00022692"/>
    </source>
</evidence>
<protein>
    <submittedName>
        <fullName evidence="12">BTB_2 domain-containing protein</fullName>
    </submittedName>
</protein>
<dbReference type="PRINTS" id="PR00169">
    <property type="entry name" value="KCHANNEL"/>
</dbReference>
<evidence type="ECO:0000313" key="10">
    <source>
        <dbReference type="EMBL" id="VDM58232.1"/>
    </source>
</evidence>
<evidence type="ECO:0000256" key="5">
    <source>
        <dbReference type="ARBA" id="ARBA00023065"/>
    </source>
</evidence>
<dbReference type="SUPFAM" id="SSF54695">
    <property type="entry name" value="POZ domain"/>
    <property type="match status" value="1"/>
</dbReference>
<dbReference type="PANTHER" id="PTHR11537">
    <property type="entry name" value="VOLTAGE-GATED POTASSIUM CHANNEL"/>
    <property type="match status" value="1"/>
</dbReference>
<dbReference type="GO" id="GO:0005251">
    <property type="term" value="F:delayed rectifier potassium channel activity"/>
    <property type="evidence" value="ECO:0007669"/>
    <property type="project" value="TreeGrafter"/>
</dbReference>
<keyword evidence="3 8" id="KW-0812">Transmembrane</keyword>
<dbReference type="PANTHER" id="PTHR11537:SF121">
    <property type="entry name" value="BTB DOMAIN-CONTAINING PROTEIN"/>
    <property type="match status" value="1"/>
</dbReference>
<keyword evidence="6 8" id="KW-0472">Membrane</keyword>
<evidence type="ECO:0000256" key="1">
    <source>
        <dbReference type="ARBA" id="ARBA00004141"/>
    </source>
</evidence>
<dbReference type="STRING" id="334426.A0A158PHP9"/>
<keyword evidence="11" id="KW-1185">Reference proteome</keyword>
<dbReference type="WBParaSite" id="ACOC_0000664601-mRNA-1">
    <property type="protein sequence ID" value="ACOC_0000664601-mRNA-1"/>
    <property type="gene ID" value="ACOC_0000664601"/>
</dbReference>
<evidence type="ECO:0000259" key="9">
    <source>
        <dbReference type="Pfam" id="PF02214"/>
    </source>
</evidence>
<dbReference type="Gene3D" id="3.30.710.10">
    <property type="entry name" value="Potassium Channel Kv1.1, Chain A"/>
    <property type="match status" value="1"/>
</dbReference>
<sequence length="387" mass="44074">MDLFRDLSDKPNSHLSTIQIIEPSFGCEYSQLLTDRKVKQGPKMYTRRKRPATKWSAASLTTSENHEGFMLQLICGKKKKWDEEKIQSSHQCRASKPSRTCAKMQLVPGHDSCSILYRINDRKKRIPLVATVPMQLLPTMKKKMSNVRVLRDRWKECDSDSTHEVVSKEVGATHVRLNIGGKSFCVRRELYTDERTLMHDIVESSHEERLALVDGCDPNTGEYYMERNSIISNHIVDFFSTGSLHKPQNICAERFKEELAFWRISHEHMASCCALPKSMSGGKLHLQSMSTYEECDTDFDGAYFPSLRLSSWRFLEDPQSSYPAAVFALLSVLFVFCSVVGLILGSMPEFQEDPTNASAYHSMHVKTNEVCIPLFSHISAANSLLQM</sequence>
<organism evidence="12">
    <name type="scientific">Angiostrongylus costaricensis</name>
    <name type="common">Nematode worm</name>
    <dbReference type="NCBI Taxonomy" id="334426"/>
    <lineage>
        <taxon>Eukaryota</taxon>
        <taxon>Metazoa</taxon>
        <taxon>Ecdysozoa</taxon>
        <taxon>Nematoda</taxon>
        <taxon>Chromadorea</taxon>
        <taxon>Rhabditida</taxon>
        <taxon>Rhabditina</taxon>
        <taxon>Rhabditomorpha</taxon>
        <taxon>Strongyloidea</taxon>
        <taxon>Metastrongylidae</taxon>
        <taxon>Angiostrongylus</taxon>
    </lineage>
</organism>
<dbReference type="Gene3D" id="1.20.120.350">
    <property type="entry name" value="Voltage-gated potassium channels. Chain C"/>
    <property type="match status" value="1"/>
</dbReference>
<feature type="transmembrane region" description="Helical" evidence="8">
    <location>
        <begin position="322"/>
        <end position="344"/>
    </location>
</feature>
<dbReference type="InterPro" id="IPR028325">
    <property type="entry name" value="VG_K_chnl"/>
</dbReference>
<dbReference type="AlphaFoldDB" id="A0A158PHP9"/>
<reference evidence="10 11" key="2">
    <citation type="submission" date="2018-11" db="EMBL/GenBank/DDBJ databases">
        <authorList>
            <consortium name="Pathogen Informatics"/>
        </authorList>
    </citation>
    <scope>NUCLEOTIDE SEQUENCE [LARGE SCALE GENOMIC DNA]</scope>
    <source>
        <strain evidence="10 11">Costa Rica</strain>
    </source>
</reference>
<keyword evidence="5" id="KW-0406">Ion transport</keyword>
<dbReference type="InterPro" id="IPR003131">
    <property type="entry name" value="T1-type_BTB"/>
</dbReference>
<evidence type="ECO:0000256" key="6">
    <source>
        <dbReference type="ARBA" id="ARBA00023136"/>
    </source>
</evidence>
<dbReference type="GO" id="GO:0051260">
    <property type="term" value="P:protein homooligomerization"/>
    <property type="evidence" value="ECO:0007669"/>
    <property type="project" value="InterPro"/>
</dbReference>
<gene>
    <name evidence="10" type="ORF">ACOC_LOCUS6647</name>
</gene>
<evidence type="ECO:0000256" key="2">
    <source>
        <dbReference type="ARBA" id="ARBA00022448"/>
    </source>
</evidence>
<accession>A0A158PHP9</accession>
<dbReference type="GO" id="GO:0001508">
    <property type="term" value="P:action potential"/>
    <property type="evidence" value="ECO:0007669"/>
    <property type="project" value="TreeGrafter"/>
</dbReference>
<name>A0A158PHP9_ANGCS</name>
<evidence type="ECO:0000313" key="11">
    <source>
        <dbReference type="Proteomes" id="UP000267027"/>
    </source>
</evidence>
<dbReference type="EMBL" id="UYYA01003965">
    <property type="protein sequence ID" value="VDM58232.1"/>
    <property type="molecule type" value="Genomic_DNA"/>
</dbReference>
<keyword evidence="2" id="KW-0813">Transport</keyword>
<proteinExistence type="predicted"/>
<evidence type="ECO:0000256" key="4">
    <source>
        <dbReference type="ARBA" id="ARBA00022989"/>
    </source>
</evidence>
<feature type="domain" description="Potassium channel tetramerisation-type BTB" evidence="9">
    <location>
        <begin position="175"/>
        <end position="272"/>
    </location>
</feature>
<dbReference type="CDD" id="cd18317">
    <property type="entry name" value="BTB_POZ_Kv"/>
    <property type="match status" value="1"/>
</dbReference>
<dbReference type="InterPro" id="IPR027359">
    <property type="entry name" value="Volt_channel_dom_sf"/>
</dbReference>
<dbReference type="GO" id="GO:0008076">
    <property type="term" value="C:voltage-gated potassium channel complex"/>
    <property type="evidence" value="ECO:0007669"/>
    <property type="project" value="InterPro"/>
</dbReference>
<keyword evidence="7" id="KW-0407">Ion channel</keyword>
<evidence type="ECO:0000256" key="8">
    <source>
        <dbReference type="SAM" id="Phobius"/>
    </source>
</evidence>
<keyword evidence="4 8" id="KW-1133">Transmembrane helix</keyword>
<dbReference type="InterPro" id="IPR011333">
    <property type="entry name" value="SKP1/BTB/POZ_sf"/>
</dbReference>
<reference evidence="12" key="1">
    <citation type="submission" date="2016-04" db="UniProtKB">
        <authorList>
            <consortium name="WormBaseParasite"/>
        </authorList>
    </citation>
    <scope>IDENTIFICATION</scope>
</reference>